<dbReference type="AlphaFoldDB" id="A0ABD3GP85"/>
<dbReference type="EMBL" id="JBJQOH010000007">
    <property type="protein sequence ID" value="KAL3680496.1"/>
    <property type="molecule type" value="Genomic_DNA"/>
</dbReference>
<organism evidence="3 4">
    <name type="scientific">Riccia sorocarpa</name>
    <dbReference type="NCBI Taxonomy" id="122646"/>
    <lineage>
        <taxon>Eukaryota</taxon>
        <taxon>Viridiplantae</taxon>
        <taxon>Streptophyta</taxon>
        <taxon>Embryophyta</taxon>
        <taxon>Marchantiophyta</taxon>
        <taxon>Marchantiopsida</taxon>
        <taxon>Marchantiidae</taxon>
        <taxon>Marchantiales</taxon>
        <taxon>Ricciaceae</taxon>
        <taxon>Riccia</taxon>
    </lineage>
</organism>
<keyword evidence="2" id="KW-1133">Transmembrane helix</keyword>
<evidence type="ECO:0000256" key="2">
    <source>
        <dbReference type="SAM" id="Phobius"/>
    </source>
</evidence>
<proteinExistence type="predicted"/>
<comment type="caution">
    <text evidence="3">The sequence shown here is derived from an EMBL/GenBank/DDBJ whole genome shotgun (WGS) entry which is preliminary data.</text>
</comment>
<evidence type="ECO:0000256" key="1">
    <source>
        <dbReference type="SAM" id="MobiDB-lite"/>
    </source>
</evidence>
<feature type="compositionally biased region" description="Pro residues" evidence="1">
    <location>
        <begin position="77"/>
        <end position="94"/>
    </location>
</feature>
<evidence type="ECO:0000313" key="4">
    <source>
        <dbReference type="Proteomes" id="UP001633002"/>
    </source>
</evidence>
<keyword evidence="2" id="KW-0812">Transmembrane</keyword>
<accession>A0ABD3GP85</accession>
<dbReference type="PANTHER" id="PTHR37186">
    <property type="entry name" value="OS06G0524500 PROTEIN"/>
    <property type="match status" value="1"/>
</dbReference>
<feature type="compositionally biased region" description="Low complexity" evidence="1">
    <location>
        <begin position="67"/>
        <end position="76"/>
    </location>
</feature>
<dbReference type="PANTHER" id="PTHR37186:SF1">
    <property type="entry name" value="OS06G0524500 PROTEIN"/>
    <property type="match status" value="1"/>
</dbReference>
<feature type="transmembrane region" description="Helical" evidence="2">
    <location>
        <begin position="119"/>
        <end position="141"/>
    </location>
</feature>
<feature type="region of interest" description="Disordered" evidence="1">
    <location>
        <begin position="67"/>
        <end position="100"/>
    </location>
</feature>
<keyword evidence="4" id="KW-1185">Reference proteome</keyword>
<evidence type="ECO:0000313" key="3">
    <source>
        <dbReference type="EMBL" id="KAL3680496.1"/>
    </source>
</evidence>
<reference evidence="3 4" key="1">
    <citation type="submission" date="2024-09" db="EMBL/GenBank/DDBJ databases">
        <title>Chromosome-scale assembly of Riccia sorocarpa.</title>
        <authorList>
            <person name="Paukszto L."/>
        </authorList>
    </citation>
    <scope>NUCLEOTIDE SEQUENCE [LARGE SCALE GENOMIC DNA]</scope>
    <source>
        <strain evidence="3">LP-2024</strain>
        <tissue evidence="3">Aerial parts of the thallus</tissue>
    </source>
</reference>
<sequence length="170" mass="19097">MVEFKTWSSSSVYSGKRNCDFRASLLSPKCNYMFSNRFVPRAISPVLYFSAQSSQVRPVGFAAFSSSAGSSQSSSPKIPPSSPNQFPPPPPINPPETEIPDPATLREQWKYATRMYSKWYGHAWGTAILAGASFYALGWWIKGGNPLLEKEDGNKYIILVFVQRRRRVCM</sequence>
<dbReference type="Proteomes" id="UP001633002">
    <property type="component" value="Unassembled WGS sequence"/>
</dbReference>
<name>A0ABD3GP85_9MARC</name>
<protein>
    <submittedName>
        <fullName evidence="3">Uncharacterized protein</fullName>
    </submittedName>
</protein>
<keyword evidence="2" id="KW-0472">Membrane</keyword>
<gene>
    <name evidence="3" type="ORF">R1sor_023452</name>
</gene>